<name>A0A0K1LLD9_9CAUD</name>
<dbReference type="OrthoDB" id="29206at10239"/>
<evidence type="ECO:0000313" key="1">
    <source>
        <dbReference type="EMBL" id="AKU43063.1"/>
    </source>
</evidence>
<dbReference type="EMBL" id="KR935213">
    <property type="protein sequence ID" value="AKU43063.1"/>
    <property type="molecule type" value="Genomic_DNA"/>
</dbReference>
<dbReference type="Proteomes" id="UP000203710">
    <property type="component" value="Segment"/>
</dbReference>
<dbReference type="GeneID" id="26796479"/>
<proteinExistence type="predicted"/>
<evidence type="ECO:0000313" key="2">
    <source>
        <dbReference type="Proteomes" id="UP000203710"/>
    </source>
</evidence>
<dbReference type="RefSeq" id="YP_009225712.1">
    <property type="nucleotide sequence ID" value="NC_029097.1"/>
</dbReference>
<sequence>MKPRLFFVFYPKSRRGFWRVSPMPNQSTRSRDRWAFAHNMAREMNRALEAAGKPRP</sequence>
<dbReference type="KEGG" id="vg:26796479"/>
<accession>A0A0K1LLD9</accession>
<reference evidence="1 2" key="1">
    <citation type="journal article" date="2016" name="Genome Announc.">
        <title>Complete Genome Sequences of Five Bacteriophages That Infect Rhodobacter capsulatus.</title>
        <authorList>
            <person name="Bollivar D.W."/>
            <person name="Bernardoni B."/>
            <person name="Bockman M.R."/>
            <person name="Miller B.M."/>
            <person name="Russell D.A."/>
            <person name="Delesalle V.A."/>
            <person name="Krukonis G.P."/>
            <person name="Hatfull G.F."/>
            <person name="Cross M.R."/>
            <person name="Szewczyk M.M."/>
            <person name="Eppurath A."/>
        </authorList>
    </citation>
    <scope>NUCLEOTIDE SEQUENCE [LARGE SCALE GENOMIC DNA]</scope>
</reference>
<gene>
    <name evidence="1" type="ORF">RCTITAN_47</name>
</gene>
<keyword evidence="2" id="KW-1185">Reference proteome</keyword>
<organism evidence="1 2">
    <name type="scientific">Rhodobacter phage RcTitan</name>
    <dbReference type="NCBI Taxonomy" id="1662330"/>
    <lineage>
        <taxon>Viruses</taxon>
        <taxon>Duplodnaviria</taxon>
        <taxon>Heunggongvirae</taxon>
        <taxon>Uroviricota</taxon>
        <taxon>Caudoviricetes</taxon>
        <taxon>Titanvirus</taxon>
        <taxon>Titanvirus rctitan</taxon>
    </lineage>
</organism>
<protein>
    <submittedName>
        <fullName evidence="1">Uncharacterized protein</fullName>
    </submittedName>
</protein>